<comment type="function">
    <text evidence="1">Required for respiratory activity and maintenance and expression of the mitochondrial genome.</text>
</comment>
<evidence type="ECO:0000313" key="4">
    <source>
        <dbReference type="EMBL" id="KZP15307.1"/>
    </source>
</evidence>
<evidence type="ECO:0000256" key="1">
    <source>
        <dbReference type="ARBA" id="ARBA00003548"/>
    </source>
</evidence>
<sequence>DWRRHARVIKEAFPSGWQPPKKLSRDAMEGLRLLHKQNPDIFTTPVLAEKFRISPEGVRRVLKSKWEPSRER</sequence>
<evidence type="ECO:0000256" key="3">
    <source>
        <dbReference type="ARBA" id="ARBA00013566"/>
    </source>
</evidence>
<proteinExistence type="inferred from homology"/>
<reference evidence="4 5" key="1">
    <citation type="journal article" date="2016" name="Mol. Biol. Evol.">
        <title>Comparative Genomics of Early-Diverging Mushroom-Forming Fungi Provides Insights into the Origins of Lignocellulose Decay Capabilities.</title>
        <authorList>
            <person name="Nagy L.G."/>
            <person name="Riley R."/>
            <person name="Tritt A."/>
            <person name="Adam C."/>
            <person name="Daum C."/>
            <person name="Floudas D."/>
            <person name="Sun H."/>
            <person name="Yadav J.S."/>
            <person name="Pangilinan J."/>
            <person name="Larsson K.H."/>
            <person name="Matsuura K."/>
            <person name="Barry K."/>
            <person name="Labutti K."/>
            <person name="Kuo R."/>
            <person name="Ohm R.A."/>
            <person name="Bhattacharya S.S."/>
            <person name="Shirouzu T."/>
            <person name="Yoshinaga Y."/>
            <person name="Martin F.M."/>
            <person name="Grigoriev I.V."/>
            <person name="Hibbett D.S."/>
        </authorList>
    </citation>
    <scope>NUCLEOTIDE SEQUENCE [LARGE SCALE GENOMIC DNA]</scope>
    <source>
        <strain evidence="4 5">CBS 109695</strain>
    </source>
</reference>
<organism evidence="4 5">
    <name type="scientific">Athelia psychrophila</name>
    <dbReference type="NCBI Taxonomy" id="1759441"/>
    <lineage>
        <taxon>Eukaryota</taxon>
        <taxon>Fungi</taxon>
        <taxon>Dikarya</taxon>
        <taxon>Basidiomycota</taxon>
        <taxon>Agaricomycotina</taxon>
        <taxon>Agaricomycetes</taxon>
        <taxon>Agaricomycetidae</taxon>
        <taxon>Atheliales</taxon>
        <taxon>Atheliaceae</taxon>
        <taxon>Athelia</taxon>
    </lineage>
</organism>
<dbReference type="AlphaFoldDB" id="A0A166E1X7"/>
<keyword evidence="5" id="KW-1185">Reference proteome</keyword>
<dbReference type="Pfam" id="PF06413">
    <property type="entry name" value="Neugrin"/>
    <property type="match status" value="1"/>
</dbReference>
<dbReference type="PANTHER" id="PTHR13475">
    <property type="entry name" value="NEUGRIN"/>
    <property type="match status" value="1"/>
</dbReference>
<feature type="non-terminal residue" evidence="4">
    <location>
        <position position="1"/>
    </location>
</feature>
<comment type="similarity">
    <text evidence="2">Belongs to the RRG9 family.</text>
</comment>
<dbReference type="STRING" id="436010.A0A166E1X7"/>
<accession>A0A166E1X7</accession>
<dbReference type="EMBL" id="KV417606">
    <property type="protein sequence ID" value="KZP15307.1"/>
    <property type="molecule type" value="Genomic_DNA"/>
</dbReference>
<dbReference type="Proteomes" id="UP000076532">
    <property type="component" value="Unassembled WGS sequence"/>
</dbReference>
<dbReference type="InterPro" id="IPR010487">
    <property type="entry name" value="NGRN/Rrg9"/>
</dbReference>
<evidence type="ECO:0000256" key="2">
    <source>
        <dbReference type="ARBA" id="ARBA00010895"/>
    </source>
</evidence>
<dbReference type="GO" id="GO:0005634">
    <property type="term" value="C:nucleus"/>
    <property type="evidence" value="ECO:0007669"/>
    <property type="project" value="TreeGrafter"/>
</dbReference>
<dbReference type="OrthoDB" id="5578174at2759"/>
<feature type="non-terminal residue" evidence="4">
    <location>
        <position position="72"/>
    </location>
</feature>
<name>A0A166E1X7_9AGAM</name>
<evidence type="ECO:0000313" key="5">
    <source>
        <dbReference type="Proteomes" id="UP000076532"/>
    </source>
</evidence>
<dbReference type="PANTHER" id="PTHR13475:SF3">
    <property type="entry name" value="NEUGRIN"/>
    <property type="match status" value="1"/>
</dbReference>
<gene>
    <name evidence="4" type="ORF">FIBSPDRAFT_705925</name>
</gene>
<protein>
    <recommendedName>
        <fullName evidence="3">Required for respiratory growth protein 9, mitochondrial</fullName>
    </recommendedName>
</protein>